<dbReference type="OrthoDB" id="8194225at2759"/>
<dbReference type="FunFam" id="3.15.10.30:FF:000001">
    <property type="entry name" value="Takeout-like protein 1"/>
    <property type="match status" value="1"/>
</dbReference>
<reference evidence="5" key="1">
    <citation type="submission" date="2022-01" db="UniProtKB">
        <authorList>
            <consortium name="EnsemblMetazoa"/>
        </authorList>
    </citation>
    <scope>IDENTIFICATION</scope>
</reference>
<evidence type="ECO:0000256" key="2">
    <source>
        <dbReference type="ARBA" id="ARBA00023108"/>
    </source>
</evidence>
<dbReference type="AlphaFoldDB" id="A0A8I6R968"/>
<dbReference type="InterPro" id="IPR038606">
    <property type="entry name" value="To_sf"/>
</dbReference>
<evidence type="ECO:0008006" key="7">
    <source>
        <dbReference type="Google" id="ProtNLM"/>
    </source>
</evidence>
<evidence type="ECO:0000313" key="6">
    <source>
        <dbReference type="Proteomes" id="UP000494040"/>
    </source>
</evidence>
<accession>A0A8I6R968</accession>
<evidence type="ECO:0000256" key="1">
    <source>
        <dbReference type="ARBA" id="ARBA00022729"/>
    </source>
</evidence>
<keyword evidence="2" id="KW-0090">Biological rhythms</keyword>
<dbReference type="Gene3D" id="3.15.10.30">
    <property type="entry name" value="Haemolymph juvenile hormone binding protein"/>
    <property type="match status" value="1"/>
</dbReference>
<dbReference type="PANTHER" id="PTHR11008">
    <property type="entry name" value="PROTEIN TAKEOUT-LIKE PROTEIN"/>
    <property type="match status" value="1"/>
</dbReference>
<dbReference type="SMART" id="SM00700">
    <property type="entry name" value="JHBP"/>
    <property type="match status" value="1"/>
</dbReference>
<dbReference type="Pfam" id="PF06585">
    <property type="entry name" value="JHBP"/>
    <property type="match status" value="1"/>
</dbReference>
<dbReference type="OMA" id="YIVPCPG"/>
<dbReference type="KEGG" id="clec:106662201"/>
<evidence type="ECO:0000256" key="4">
    <source>
        <dbReference type="SAM" id="SignalP"/>
    </source>
</evidence>
<dbReference type="RefSeq" id="XP_014241567.1">
    <property type="nucleotide sequence ID" value="XM_014386081.1"/>
</dbReference>
<sequence length="244" mass="27844">MINHFAVLVLNVGLISASGLPPWIKPCKVGPKFDECSIKNGKFAMPYIMKGDPKYQVPTMDPLFIPELSITEDQSKSIAMNITLRNTEIRGLRNSNFVSSKYDAQRKHFEWVFDNLDLQLFSDYKISGKFLLLPIVGNGHTTITIKDVKLMVYIDYKTEKRNDEDYAVIKNLDIKYTTKRLTINLENLFNGNRELGNNINGLMNLNWRELNNSLGPGVTKAIAIYLKQVLDNILKTVPVKEIFL</sequence>
<dbReference type="GeneID" id="106662201"/>
<comment type="similarity">
    <text evidence="3">Belongs to the TO family.</text>
</comment>
<dbReference type="PANTHER" id="PTHR11008:SF32">
    <property type="entry name" value="CIRCADIAN CLOCK-CONTROLLED PROTEIN DAYWAKE-RELATED"/>
    <property type="match status" value="1"/>
</dbReference>
<dbReference type="GO" id="GO:0005615">
    <property type="term" value="C:extracellular space"/>
    <property type="evidence" value="ECO:0007669"/>
    <property type="project" value="TreeGrafter"/>
</dbReference>
<keyword evidence="1 4" id="KW-0732">Signal</keyword>
<dbReference type="GO" id="GO:0007623">
    <property type="term" value="P:circadian rhythm"/>
    <property type="evidence" value="ECO:0007669"/>
    <property type="project" value="UniProtKB-ARBA"/>
</dbReference>
<dbReference type="InterPro" id="IPR010562">
    <property type="entry name" value="Haemolymph_juvenile_hormone-bd"/>
</dbReference>
<dbReference type="EnsemblMetazoa" id="XM_014386081.1">
    <property type="protein sequence ID" value="XP_014241567.1"/>
    <property type="gene ID" value="LOC106662201"/>
</dbReference>
<feature type="signal peptide" evidence="4">
    <location>
        <begin position="1"/>
        <end position="19"/>
    </location>
</feature>
<protein>
    <recommendedName>
        <fullName evidence="7">Protein takeout-like</fullName>
    </recommendedName>
</protein>
<dbReference type="Proteomes" id="UP000494040">
    <property type="component" value="Unassembled WGS sequence"/>
</dbReference>
<evidence type="ECO:0000313" key="5">
    <source>
        <dbReference type="EnsemblMetazoa" id="XP_014241567.1"/>
    </source>
</evidence>
<organism evidence="5 6">
    <name type="scientific">Cimex lectularius</name>
    <name type="common">Bed bug</name>
    <name type="synonym">Acanthia lectularia</name>
    <dbReference type="NCBI Taxonomy" id="79782"/>
    <lineage>
        <taxon>Eukaryota</taxon>
        <taxon>Metazoa</taxon>
        <taxon>Ecdysozoa</taxon>
        <taxon>Arthropoda</taxon>
        <taxon>Hexapoda</taxon>
        <taxon>Insecta</taxon>
        <taxon>Pterygota</taxon>
        <taxon>Neoptera</taxon>
        <taxon>Paraneoptera</taxon>
        <taxon>Hemiptera</taxon>
        <taxon>Heteroptera</taxon>
        <taxon>Panheteroptera</taxon>
        <taxon>Cimicomorpha</taxon>
        <taxon>Cimicidae</taxon>
        <taxon>Cimex</taxon>
    </lineage>
</organism>
<feature type="chain" id="PRO_5035175286" description="Protein takeout-like" evidence="4">
    <location>
        <begin position="20"/>
        <end position="244"/>
    </location>
</feature>
<proteinExistence type="inferred from homology"/>
<keyword evidence="6" id="KW-1185">Reference proteome</keyword>
<name>A0A8I6R968_CIMLE</name>
<evidence type="ECO:0000256" key="3">
    <source>
        <dbReference type="ARBA" id="ARBA00060902"/>
    </source>
</evidence>